<organism evidence="1 2">
    <name type="scientific">Chryseobacterium edaphi</name>
    <dbReference type="NCBI Taxonomy" id="2976532"/>
    <lineage>
        <taxon>Bacteria</taxon>
        <taxon>Pseudomonadati</taxon>
        <taxon>Bacteroidota</taxon>
        <taxon>Flavobacteriia</taxon>
        <taxon>Flavobacteriales</taxon>
        <taxon>Weeksellaceae</taxon>
        <taxon>Chryseobacterium group</taxon>
        <taxon>Chryseobacterium</taxon>
    </lineage>
</organism>
<gene>
    <name evidence="1" type="ORF">NZ698_15005</name>
</gene>
<keyword evidence="2" id="KW-1185">Reference proteome</keyword>
<dbReference type="EMBL" id="JAOTEM010000004">
    <property type="protein sequence ID" value="MCU7618508.1"/>
    <property type="molecule type" value="Genomic_DNA"/>
</dbReference>
<comment type="caution">
    <text evidence="1">The sequence shown here is derived from an EMBL/GenBank/DDBJ whole genome shotgun (WGS) entry which is preliminary data.</text>
</comment>
<sequence>MDLQTKHFYFDFFTHVDFVDSAEDNAVCIEFYRPHSKQYSFIFDIELENLFDRIMNFFGSEHINDLKKRKDEFVYNTEKHTFRWKYNFDVVQFQRDEITDEPRICYAIKKNFDLM</sequence>
<proteinExistence type="predicted"/>
<reference evidence="2" key="1">
    <citation type="submission" date="2023-07" db="EMBL/GenBank/DDBJ databases">
        <title>Chryseobacterium sp. strain PBS4-4 Genome sequencing and assembly.</title>
        <authorList>
            <person name="Jung Y."/>
        </authorList>
    </citation>
    <scope>NUCLEOTIDE SEQUENCE [LARGE SCALE GENOMIC DNA]</scope>
    <source>
        <strain evidence="2">PBS4-4</strain>
    </source>
</reference>
<evidence type="ECO:0000313" key="2">
    <source>
        <dbReference type="Proteomes" id="UP001208649"/>
    </source>
</evidence>
<dbReference type="RefSeq" id="WP_263004021.1">
    <property type="nucleotide sequence ID" value="NZ_JAOTEM010000004.1"/>
</dbReference>
<protein>
    <submittedName>
        <fullName evidence="1">Uncharacterized protein</fullName>
    </submittedName>
</protein>
<dbReference type="Proteomes" id="UP001208649">
    <property type="component" value="Unassembled WGS sequence"/>
</dbReference>
<evidence type="ECO:0000313" key="1">
    <source>
        <dbReference type="EMBL" id="MCU7618508.1"/>
    </source>
</evidence>
<name>A0ABT2W8G5_9FLAO</name>
<accession>A0ABT2W8G5</accession>